<evidence type="ECO:0000313" key="2">
    <source>
        <dbReference type="EMBL" id="ADN61172.1"/>
    </source>
</evidence>
<dbReference type="STRING" id="640512.BC1003_5252"/>
<dbReference type="HOGENOM" id="CLU_082347_0_0_4"/>
<sequence length="271" mass="29720">MTEGAATPQTSRAILDAWAARGADRVDPLRFRFIDAFERRVAAHSGEARRVLDAKLAALLEAYARDIERGDAGDESGQREQGDERNQGDQADQRPQRDERDHRDHRDHRDQDDEDARPTHANVENTNSSDANTATAPTVPASRNQPTPSALAGLVAELHGAARRHRRVDAAAYPELPELDYFRQTWARVRAEGQVRQSLQPAPGNAGPLNSSSLVHRSLSLMRELSPGYLKQFLSYVDALSWMEQFSGGAPASKDAPRAATGGKGGRGKTR</sequence>
<dbReference type="InterPro" id="IPR021549">
    <property type="entry name" value="DUF2894"/>
</dbReference>
<feature type="compositionally biased region" description="Basic and acidic residues" evidence="1">
    <location>
        <begin position="68"/>
        <end position="111"/>
    </location>
</feature>
<reference evidence="2" key="1">
    <citation type="submission" date="2010-09" db="EMBL/GenBank/DDBJ databases">
        <title>Complete sequence of chromosome2 of Burkholderia sp. CCGE1003.</title>
        <authorList>
            <consortium name="US DOE Joint Genome Institute"/>
            <person name="Lucas S."/>
            <person name="Copeland A."/>
            <person name="Lapidus A."/>
            <person name="Cheng J.-F."/>
            <person name="Bruce D."/>
            <person name="Goodwin L."/>
            <person name="Pitluck S."/>
            <person name="Daligault H."/>
            <person name="Davenport K."/>
            <person name="Detter J.C."/>
            <person name="Han C."/>
            <person name="Tapia R."/>
            <person name="Land M."/>
            <person name="Hauser L."/>
            <person name="Jeffries C."/>
            <person name="Kyrpides N."/>
            <person name="Ivanova N."/>
            <person name="Ovchinnikova G."/>
            <person name="Martinez-Romero E."/>
            <person name="Rogel M.A."/>
            <person name="Auchtung J."/>
            <person name="Tiedje J.M."/>
            <person name="Woyke T."/>
        </authorList>
    </citation>
    <scope>NUCLEOTIDE SEQUENCE</scope>
    <source>
        <strain evidence="2">CCGE1003</strain>
    </source>
</reference>
<dbReference type="OrthoDB" id="6025757at2"/>
<dbReference type="eggNOG" id="ENOG5031XRK">
    <property type="taxonomic scope" value="Bacteria"/>
</dbReference>
<gene>
    <name evidence="2" type="ordered locus">BC1003_5252</name>
</gene>
<dbReference type="AlphaFoldDB" id="E1TDP6"/>
<evidence type="ECO:0000256" key="1">
    <source>
        <dbReference type="SAM" id="MobiDB-lite"/>
    </source>
</evidence>
<dbReference type="Pfam" id="PF11445">
    <property type="entry name" value="DUF2894"/>
    <property type="match status" value="1"/>
</dbReference>
<proteinExistence type="predicted"/>
<feature type="region of interest" description="Disordered" evidence="1">
    <location>
        <begin position="248"/>
        <end position="271"/>
    </location>
</feature>
<accession>E1TDP6</accession>
<dbReference type="EMBL" id="CP002218">
    <property type="protein sequence ID" value="ADN61172.1"/>
    <property type="molecule type" value="Genomic_DNA"/>
</dbReference>
<name>E1TDP6_BURSG</name>
<feature type="region of interest" description="Disordered" evidence="1">
    <location>
        <begin position="68"/>
        <end position="147"/>
    </location>
</feature>
<evidence type="ECO:0008006" key="3">
    <source>
        <dbReference type="Google" id="ProtNLM"/>
    </source>
</evidence>
<organism evidence="2">
    <name type="scientific">Burkholderia sp. (strain CCGE1003)</name>
    <dbReference type="NCBI Taxonomy" id="640512"/>
    <lineage>
        <taxon>Bacteria</taxon>
        <taxon>Pseudomonadati</taxon>
        <taxon>Pseudomonadota</taxon>
        <taxon>Betaproteobacteria</taxon>
        <taxon>Burkholderiales</taxon>
        <taxon>Burkholderiaceae</taxon>
        <taxon>Burkholderia</taxon>
    </lineage>
</organism>
<dbReference type="KEGG" id="bgf:BC1003_5252"/>
<feature type="compositionally biased region" description="Polar residues" evidence="1">
    <location>
        <begin position="122"/>
        <end position="147"/>
    </location>
</feature>
<protein>
    <recommendedName>
        <fullName evidence="3">DUF2894 domain-containing protein</fullName>
    </recommendedName>
</protein>